<evidence type="ECO:0000256" key="1">
    <source>
        <dbReference type="SAM" id="MobiDB-lite"/>
    </source>
</evidence>
<keyword evidence="3" id="KW-1185">Reference proteome</keyword>
<accession>A0ABS3S7I8</accession>
<evidence type="ECO:0000313" key="3">
    <source>
        <dbReference type="Proteomes" id="UP000680206"/>
    </source>
</evidence>
<proteinExistence type="predicted"/>
<protein>
    <submittedName>
        <fullName evidence="2">Uncharacterized protein</fullName>
    </submittedName>
</protein>
<gene>
    <name evidence="2" type="ORF">J4709_46125</name>
</gene>
<reference evidence="2 3" key="1">
    <citation type="submission" date="2021-03" db="EMBL/GenBank/DDBJ databases">
        <title>Actinomadura violae sp. nov., isolated from lichen in Thailand.</title>
        <authorList>
            <person name="Kanchanasin P."/>
            <person name="Saeng-In P."/>
            <person name="Phongsopitanun W."/>
            <person name="Yuki M."/>
            <person name="Kudo T."/>
            <person name="Ohkuma M."/>
            <person name="Tanasupawat S."/>
        </authorList>
    </citation>
    <scope>NUCLEOTIDE SEQUENCE [LARGE SCALE GENOMIC DNA]</scope>
    <source>
        <strain evidence="2 3">LCR2-06</strain>
    </source>
</reference>
<feature type="region of interest" description="Disordered" evidence="1">
    <location>
        <begin position="139"/>
        <end position="158"/>
    </location>
</feature>
<evidence type="ECO:0000313" key="2">
    <source>
        <dbReference type="EMBL" id="MBO2464968.1"/>
    </source>
</evidence>
<comment type="caution">
    <text evidence="2">The sequence shown here is derived from an EMBL/GenBank/DDBJ whole genome shotgun (WGS) entry which is preliminary data.</text>
</comment>
<dbReference type="Proteomes" id="UP000680206">
    <property type="component" value="Unassembled WGS sequence"/>
</dbReference>
<dbReference type="EMBL" id="JAGEPF010000040">
    <property type="protein sequence ID" value="MBO2464968.1"/>
    <property type="molecule type" value="Genomic_DNA"/>
</dbReference>
<dbReference type="RefSeq" id="WP_208251831.1">
    <property type="nucleotide sequence ID" value="NZ_JAGEPF010000040.1"/>
</dbReference>
<organism evidence="2 3">
    <name type="scientific">Actinomadura violacea</name>
    <dbReference type="NCBI Taxonomy" id="2819934"/>
    <lineage>
        <taxon>Bacteria</taxon>
        <taxon>Bacillati</taxon>
        <taxon>Actinomycetota</taxon>
        <taxon>Actinomycetes</taxon>
        <taxon>Streptosporangiales</taxon>
        <taxon>Thermomonosporaceae</taxon>
        <taxon>Actinomadura</taxon>
    </lineage>
</organism>
<name>A0ABS3S7I8_9ACTN</name>
<feature type="region of interest" description="Disordered" evidence="1">
    <location>
        <begin position="29"/>
        <end position="50"/>
    </location>
</feature>
<sequence length="229" mass="25464">MATRNINGRLALDRTGVAERAGAALPTVDRWNGDRPGNGFPAPIPAETTGEPTRRWWWSQDIDAFLTAQQRAKQERLTAVDRSGDPQDLLTAAEVRRVLGYRSHKLPDALLAIADEVEEKPGKRPRRKWRRSTAWAFADDRGTRRGGGPPTGTRNATGARVLDLTGDPDELVGSTEAARVLGYAANTSLPTELYELADETETKASGRTWHRWRRRTLWDFTGHPGDTTR</sequence>